<dbReference type="PANTHER" id="PTHR11441">
    <property type="entry name" value="THYMIDINE KINASE"/>
    <property type="match status" value="1"/>
</dbReference>
<gene>
    <name evidence="15" type="ORF">H5410_059668</name>
</gene>
<evidence type="ECO:0000313" key="16">
    <source>
        <dbReference type="Proteomes" id="UP000824120"/>
    </source>
</evidence>
<evidence type="ECO:0000256" key="12">
    <source>
        <dbReference type="ARBA" id="ARBA00060693"/>
    </source>
</evidence>
<dbReference type="OrthoDB" id="439028at2759"/>
<dbReference type="FunFam" id="3.30.60.20:FF:000051">
    <property type="entry name" value="Thymidine kinase"/>
    <property type="match status" value="1"/>
</dbReference>
<name>A0A9J5W463_SOLCO</name>
<dbReference type="SUPFAM" id="SSF52540">
    <property type="entry name" value="P-loop containing nucleoside triphosphate hydrolases"/>
    <property type="match status" value="1"/>
</dbReference>
<dbReference type="EMBL" id="JACXVP010000012">
    <property type="protein sequence ID" value="KAG5569902.1"/>
    <property type="molecule type" value="Genomic_DNA"/>
</dbReference>
<keyword evidence="8" id="KW-0862">Zinc</keyword>
<evidence type="ECO:0000256" key="6">
    <source>
        <dbReference type="ARBA" id="ARBA00022741"/>
    </source>
</evidence>
<dbReference type="GO" id="GO:0046872">
    <property type="term" value="F:metal ion binding"/>
    <property type="evidence" value="ECO:0007669"/>
    <property type="project" value="UniProtKB-KW"/>
</dbReference>
<keyword evidence="16" id="KW-1185">Reference proteome</keyword>
<evidence type="ECO:0000256" key="5">
    <source>
        <dbReference type="ARBA" id="ARBA00022723"/>
    </source>
</evidence>
<keyword evidence="6" id="KW-0547">Nucleotide-binding</keyword>
<dbReference type="GO" id="GO:0046104">
    <property type="term" value="P:thymidine metabolic process"/>
    <property type="evidence" value="ECO:0007669"/>
    <property type="project" value="TreeGrafter"/>
</dbReference>
<evidence type="ECO:0000256" key="14">
    <source>
        <dbReference type="SAM" id="MobiDB-lite"/>
    </source>
</evidence>
<dbReference type="Proteomes" id="UP000824120">
    <property type="component" value="Chromosome 12"/>
</dbReference>
<evidence type="ECO:0000256" key="9">
    <source>
        <dbReference type="ARBA" id="ARBA00022840"/>
    </source>
</evidence>
<keyword evidence="3" id="KW-0237">DNA synthesis</keyword>
<keyword evidence="4" id="KW-0808">Transferase</keyword>
<comment type="pathway">
    <text evidence="10">Purine metabolism.</text>
</comment>
<dbReference type="GO" id="GO:0004797">
    <property type="term" value="F:thymidine kinase activity"/>
    <property type="evidence" value="ECO:0007669"/>
    <property type="project" value="UniProtKB-EC"/>
</dbReference>
<evidence type="ECO:0000256" key="8">
    <source>
        <dbReference type="ARBA" id="ARBA00022833"/>
    </source>
</evidence>
<evidence type="ECO:0000256" key="4">
    <source>
        <dbReference type="ARBA" id="ARBA00022679"/>
    </source>
</evidence>
<evidence type="ECO:0000256" key="13">
    <source>
        <dbReference type="RuleBase" id="RU004165"/>
    </source>
</evidence>
<evidence type="ECO:0000256" key="1">
    <source>
        <dbReference type="ARBA" id="ARBA00007587"/>
    </source>
</evidence>
<dbReference type="PANTHER" id="PTHR11441:SF5">
    <property type="entry name" value="THYMIDINE KINASE"/>
    <property type="match status" value="1"/>
</dbReference>
<dbReference type="SUPFAM" id="SSF52058">
    <property type="entry name" value="L domain-like"/>
    <property type="match status" value="1"/>
</dbReference>
<dbReference type="GO" id="GO:0006950">
    <property type="term" value="P:response to stress"/>
    <property type="evidence" value="ECO:0007669"/>
    <property type="project" value="UniProtKB-ARBA"/>
</dbReference>
<comment type="caution">
    <text evidence="15">The sequence shown here is derived from an EMBL/GenBank/DDBJ whole genome shotgun (WGS) entry which is preliminary data.</text>
</comment>
<dbReference type="EC" id="2.7.1.21" evidence="2"/>
<dbReference type="Gene3D" id="3.30.60.20">
    <property type="match status" value="1"/>
</dbReference>
<dbReference type="InterPro" id="IPR032675">
    <property type="entry name" value="LRR_dom_sf"/>
</dbReference>
<protein>
    <recommendedName>
        <fullName evidence="2">thymidine kinase</fullName>
        <ecNumber evidence="2">2.7.1.21</ecNumber>
    </recommendedName>
</protein>
<evidence type="ECO:0000256" key="11">
    <source>
        <dbReference type="ARBA" id="ARBA00048254"/>
    </source>
</evidence>
<keyword evidence="5" id="KW-0479">Metal-binding</keyword>
<dbReference type="GO" id="GO:0005524">
    <property type="term" value="F:ATP binding"/>
    <property type="evidence" value="ECO:0007669"/>
    <property type="project" value="UniProtKB-KW"/>
</dbReference>
<dbReference type="SUPFAM" id="SSF57716">
    <property type="entry name" value="Glucocorticoid receptor-like (DNA-binding domain)"/>
    <property type="match status" value="1"/>
</dbReference>
<evidence type="ECO:0000256" key="3">
    <source>
        <dbReference type="ARBA" id="ARBA00022634"/>
    </source>
</evidence>
<feature type="compositionally biased region" description="Polar residues" evidence="14">
    <location>
        <begin position="1"/>
        <end position="19"/>
    </location>
</feature>
<proteinExistence type="inferred from homology"/>
<comment type="catalytic activity">
    <reaction evidence="11">
        <text>thymidine + ATP = dTMP + ADP + H(+)</text>
        <dbReference type="Rhea" id="RHEA:19129"/>
        <dbReference type="ChEBI" id="CHEBI:15378"/>
        <dbReference type="ChEBI" id="CHEBI:17748"/>
        <dbReference type="ChEBI" id="CHEBI:30616"/>
        <dbReference type="ChEBI" id="CHEBI:63528"/>
        <dbReference type="ChEBI" id="CHEBI:456216"/>
        <dbReference type="EC" id="2.7.1.21"/>
    </reaction>
</comment>
<sequence length="349" mass="38952">MSFCSSSLKNTVSVSNGSDQRGHNHLPSGEIHVIFGPMFAGKTTALLRRVNSESKLGRNVVMIKSNKDTRYAVDAVVTHDGTKFPCWSLPDLSSFKHRFGPDAYEKVDVIGIDEAQFFKDLYDFCCNAADIDGKIVIVAGLDGDYLRRKFGSVLDIIPIADTVTKLTARCELCGKRAFFTLRKTDEMQKELIGGANMYMPVCRQHYVNGKSIMVSVKKVLESHQMQVELVTEKPLFVSIINVKIKLTILVYLHLSTNQISGTLSRQIGSLTKLKTLCISDNHLYGSIHVETGKLANLVEACLKKNQLTGHIPAKIGNLLSAKLFYSYEVIRALKLPHKQSFWSDSNNYR</sequence>
<evidence type="ECO:0000256" key="10">
    <source>
        <dbReference type="ARBA" id="ARBA00025704"/>
    </source>
</evidence>
<evidence type="ECO:0000256" key="7">
    <source>
        <dbReference type="ARBA" id="ARBA00022777"/>
    </source>
</evidence>
<dbReference type="Pfam" id="PF00265">
    <property type="entry name" value="TK"/>
    <property type="match status" value="1"/>
</dbReference>
<dbReference type="AlphaFoldDB" id="A0A9J5W463"/>
<comment type="similarity">
    <text evidence="1 13">Belongs to the thymidine kinase family.</text>
</comment>
<evidence type="ECO:0000256" key="2">
    <source>
        <dbReference type="ARBA" id="ARBA00012118"/>
    </source>
</evidence>
<dbReference type="FunFam" id="3.40.50.300:FF:000948">
    <property type="entry name" value="Thymidine kinase"/>
    <property type="match status" value="1"/>
</dbReference>
<accession>A0A9J5W463</accession>
<feature type="region of interest" description="Disordered" evidence="14">
    <location>
        <begin position="1"/>
        <end position="23"/>
    </location>
</feature>
<dbReference type="GO" id="GO:0042802">
    <property type="term" value="F:identical protein binding"/>
    <property type="evidence" value="ECO:0007669"/>
    <property type="project" value="UniProtKB-ARBA"/>
</dbReference>
<keyword evidence="7" id="KW-0418">Kinase</keyword>
<dbReference type="Gene3D" id="3.80.10.10">
    <property type="entry name" value="Ribonuclease Inhibitor"/>
    <property type="match status" value="1"/>
</dbReference>
<dbReference type="InterPro" id="IPR027417">
    <property type="entry name" value="P-loop_NTPase"/>
</dbReference>
<organism evidence="15 16">
    <name type="scientific">Solanum commersonii</name>
    <name type="common">Commerson's wild potato</name>
    <name type="synonym">Commerson's nightshade</name>
    <dbReference type="NCBI Taxonomy" id="4109"/>
    <lineage>
        <taxon>Eukaryota</taxon>
        <taxon>Viridiplantae</taxon>
        <taxon>Streptophyta</taxon>
        <taxon>Embryophyta</taxon>
        <taxon>Tracheophyta</taxon>
        <taxon>Spermatophyta</taxon>
        <taxon>Magnoliopsida</taxon>
        <taxon>eudicotyledons</taxon>
        <taxon>Gunneridae</taxon>
        <taxon>Pentapetalae</taxon>
        <taxon>asterids</taxon>
        <taxon>lamiids</taxon>
        <taxon>Solanales</taxon>
        <taxon>Solanaceae</taxon>
        <taxon>Solanoideae</taxon>
        <taxon>Solaneae</taxon>
        <taxon>Solanum</taxon>
    </lineage>
</organism>
<reference evidence="15 16" key="1">
    <citation type="submission" date="2020-09" db="EMBL/GenBank/DDBJ databases">
        <title>De no assembly of potato wild relative species, Solanum commersonii.</title>
        <authorList>
            <person name="Cho K."/>
        </authorList>
    </citation>
    <scope>NUCLEOTIDE SEQUENCE [LARGE SCALE GENOMIC DNA]</scope>
    <source>
        <strain evidence="15">LZ3.2</strain>
        <tissue evidence="15">Leaf</tissue>
    </source>
</reference>
<dbReference type="InterPro" id="IPR001267">
    <property type="entry name" value="Thymidine_kinase"/>
</dbReference>
<dbReference type="GO" id="GO:0071897">
    <property type="term" value="P:DNA biosynthetic process"/>
    <property type="evidence" value="ECO:0007669"/>
    <property type="project" value="UniProtKB-KW"/>
</dbReference>
<evidence type="ECO:0000313" key="15">
    <source>
        <dbReference type="EMBL" id="KAG5569902.1"/>
    </source>
</evidence>
<keyword evidence="9" id="KW-0067">ATP-binding</keyword>
<dbReference type="Gene3D" id="3.40.50.300">
    <property type="entry name" value="P-loop containing nucleotide triphosphate hydrolases"/>
    <property type="match status" value="1"/>
</dbReference>
<comment type="pathway">
    <text evidence="12">Pyrimidine metabolism.</text>
</comment>